<sequence>MKIHMVKKGDTLYLLSQKYNVALDKLIAANPQIADPDKLDIGMKVKIPTQPVTPKPEGMPAQP</sequence>
<dbReference type="EMBL" id="CP159992">
    <property type="protein sequence ID" value="XCP95745.1"/>
    <property type="molecule type" value="Genomic_DNA"/>
</dbReference>
<gene>
    <name evidence="2" type="ORF">ABXS70_03155</name>
</gene>
<organism evidence="2">
    <name type="scientific">Paenibacillus sp. AN1007</name>
    <dbReference type="NCBI Taxonomy" id="3151385"/>
    <lineage>
        <taxon>Bacteria</taxon>
        <taxon>Bacillati</taxon>
        <taxon>Bacillota</taxon>
        <taxon>Bacilli</taxon>
        <taxon>Bacillales</taxon>
        <taxon>Paenibacillaceae</taxon>
        <taxon>Paenibacillus</taxon>
    </lineage>
</organism>
<proteinExistence type="predicted"/>
<dbReference type="InterPro" id="IPR036779">
    <property type="entry name" value="LysM_dom_sf"/>
</dbReference>
<dbReference type="Pfam" id="PF01476">
    <property type="entry name" value="LysM"/>
    <property type="match status" value="1"/>
</dbReference>
<evidence type="ECO:0000313" key="2">
    <source>
        <dbReference type="EMBL" id="XCP95745.1"/>
    </source>
</evidence>
<dbReference type="RefSeq" id="WP_366293809.1">
    <property type="nucleotide sequence ID" value="NZ_CP159992.1"/>
</dbReference>
<dbReference type="AlphaFoldDB" id="A0AAU8NCW7"/>
<dbReference type="SMART" id="SM00257">
    <property type="entry name" value="LysM"/>
    <property type="match status" value="1"/>
</dbReference>
<dbReference type="SUPFAM" id="SSF54106">
    <property type="entry name" value="LysM domain"/>
    <property type="match status" value="1"/>
</dbReference>
<dbReference type="Gene3D" id="3.10.350.10">
    <property type="entry name" value="LysM domain"/>
    <property type="match status" value="1"/>
</dbReference>
<evidence type="ECO:0000259" key="1">
    <source>
        <dbReference type="PROSITE" id="PS51782"/>
    </source>
</evidence>
<name>A0AAU8NCW7_9BACL</name>
<dbReference type="PROSITE" id="PS51782">
    <property type="entry name" value="LYSM"/>
    <property type="match status" value="1"/>
</dbReference>
<dbReference type="InterPro" id="IPR018392">
    <property type="entry name" value="LysM"/>
</dbReference>
<accession>A0AAU8NCW7</accession>
<feature type="domain" description="LysM" evidence="1">
    <location>
        <begin position="2"/>
        <end position="47"/>
    </location>
</feature>
<protein>
    <submittedName>
        <fullName evidence="2">LysM domain-containing protein</fullName>
    </submittedName>
</protein>
<reference evidence="2" key="1">
    <citation type="submission" date="2024-05" db="EMBL/GenBank/DDBJ databases">
        <title>Draft genome assemblies of 36 bacteria isolated from hibernating arctic ground squirrels.</title>
        <authorList>
            <person name="McKee H."/>
            <person name="Mullen L."/>
            <person name="Drown D.M."/>
            <person name="Duddleston K.N."/>
        </authorList>
    </citation>
    <scope>NUCLEOTIDE SEQUENCE</scope>
    <source>
        <strain evidence="2">AN1007</strain>
    </source>
</reference>
<dbReference type="CDD" id="cd00118">
    <property type="entry name" value="LysM"/>
    <property type="match status" value="1"/>
</dbReference>